<organism evidence="1 2">
    <name type="scientific">Granulicella mallensis</name>
    <dbReference type="NCBI Taxonomy" id="940614"/>
    <lineage>
        <taxon>Bacteria</taxon>
        <taxon>Pseudomonadati</taxon>
        <taxon>Acidobacteriota</taxon>
        <taxon>Terriglobia</taxon>
        <taxon>Terriglobales</taxon>
        <taxon>Acidobacteriaceae</taxon>
        <taxon>Granulicella</taxon>
    </lineage>
</organism>
<dbReference type="Gene3D" id="2.60.120.200">
    <property type="match status" value="1"/>
</dbReference>
<evidence type="ECO:0000313" key="2">
    <source>
        <dbReference type="Proteomes" id="UP000584867"/>
    </source>
</evidence>
<proteinExistence type="predicted"/>
<dbReference type="EMBL" id="JACHIO010000003">
    <property type="protein sequence ID" value="MBB5062647.1"/>
    <property type="molecule type" value="Genomic_DNA"/>
</dbReference>
<dbReference type="RefSeq" id="WP_260330831.1">
    <property type="nucleotide sequence ID" value="NZ_JACHIO010000003.1"/>
</dbReference>
<accession>A0A7W7ZMG2</accession>
<dbReference type="InterPro" id="IPR013320">
    <property type="entry name" value="ConA-like_dom_sf"/>
</dbReference>
<evidence type="ECO:0000313" key="1">
    <source>
        <dbReference type="EMBL" id="MBB5062647.1"/>
    </source>
</evidence>
<comment type="caution">
    <text evidence="1">The sequence shown here is derived from an EMBL/GenBank/DDBJ whole genome shotgun (WGS) entry which is preliminary data.</text>
</comment>
<protein>
    <submittedName>
        <fullName evidence="1">Uncharacterized protein</fullName>
    </submittedName>
</protein>
<sequence>MKPSPYTSSFQKLRSNILLVFVSALLYACNSSRVPPKPNVQITLVPASNPGGPVQLDFIGGRANGAKPGEQIVLYARSGIWWIQPFANQPFTKIQPDSTWRNSTHLGTDYAAILVEPGFHPATKVTTLPAEGNGVVAIATSTGKPLAQIVSKVIHFSGYDWRVRNAASDRGGQPNSYDPSNVWTDKNGYLHLRMEEHDGLWTCAEVSLTRSLGYGSYIFVVQDTGHFGPSAALGLYTNDDFRTDNIPGELDIELSRWGIADSKNAQYVVQPFYVPENVSRFTAPAGVLAHMLRWEAGRASFKTVRGSGIGPGAATISEHIFTSGVPTPAKETVHMGLYSYRLTKASSQQPIEVVIEKFEFLP</sequence>
<dbReference type="SUPFAM" id="SSF49899">
    <property type="entry name" value="Concanavalin A-like lectins/glucanases"/>
    <property type="match status" value="1"/>
</dbReference>
<dbReference type="PROSITE" id="PS51257">
    <property type="entry name" value="PROKAR_LIPOPROTEIN"/>
    <property type="match status" value="1"/>
</dbReference>
<dbReference type="AlphaFoldDB" id="A0A7W7ZMG2"/>
<dbReference type="CDD" id="cd00413">
    <property type="entry name" value="Glyco_hydrolase_16"/>
    <property type="match status" value="1"/>
</dbReference>
<dbReference type="Proteomes" id="UP000584867">
    <property type="component" value="Unassembled WGS sequence"/>
</dbReference>
<name>A0A7W7ZMG2_9BACT</name>
<gene>
    <name evidence="1" type="ORF">HDF15_000977</name>
</gene>
<reference evidence="1 2" key="1">
    <citation type="submission" date="2020-08" db="EMBL/GenBank/DDBJ databases">
        <title>Genomic Encyclopedia of Type Strains, Phase IV (KMG-V): Genome sequencing to study the core and pangenomes of soil and plant-associated prokaryotes.</title>
        <authorList>
            <person name="Whitman W."/>
        </authorList>
    </citation>
    <scope>NUCLEOTIDE SEQUENCE [LARGE SCALE GENOMIC DNA]</scope>
    <source>
        <strain evidence="1 2">X5P3</strain>
    </source>
</reference>